<evidence type="ECO:0000313" key="3">
    <source>
        <dbReference type="Proteomes" id="UP001238179"/>
    </source>
</evidence>
<proteinExistence type="predicted"/>
<feature type="domain" description="Putative exodeoxyribonuclease 8 PDDEXK-like" evidence="1">
    <location>
        <begin position="25"/>
        <end position="254"/>
    </location>
</feature>
<dbReference type="AlphaFoldDB" id="A0AA48K8I6"/>
<dbReference type="Pfam" id="PF12684">
    <property type="entry name" value="DUF3799"/>
    <property type="match status" value="1"/>
</dbReference>
<evidence type="ECO:0000259" key="1">
    <source>
        <dbReference type="Pfam" id="PF12684"/>
    </source>
</evidence>
<reference evidence="3" key="1">
    <citation type="journal article" date="2023" name="Int. J. Syst. Evol. Microbiol.">
        <title>Mesoterricola silvestris gen. nov., sp. nov., Mesoterricola sediminis sp. nov., Geothrix oryzae sp. nov., Geothrix edaphica sp. nov., Geothrix rubra sp. nov., and Geothrix limicola sp. nov., six novel members of Acidobacteriota isolated from soils.</title>
        <authorList>
            <person name="Itoh H."/>
            <person name="Sugisawa Y."/>
            <person name="Mise K."/>
            <person name="Xu Z."/>
            <person name="Kuniyasu M."/>
            <person name="Ushijima N."/>
            <person name="Kawano K."/>
            <person name="Kobayashi E."/>
            <person name="Shiratori Y."/>
            <person name="Masuda Y."/>
            <person name="Senoo K."/>
        </authorList>
    </citation>
    <scope>NUCLEOTIDE SEQUENCE [LARGE SCALE GENOMIC DNA]</scope>
    <source>
        <strain evidence="3">W79</strain>
    </source>
</reference>
<sequence>MILPNVPGINPNIPFADYLKLPGLSASALKKLMRSPLAFKWAKDHPDTGSTPALAMGTATHTAILEPERFKEDYVIWDGDKRGKDWLAFKEANANRSILSASEYENVEGMRNAIRNFGPAARYLQDGIAEVTIQWIDPETGRPMRGRVDWVTKINGQTVLSDLKTTRDSSPRKFGADAYKLGYHIQSALYCDGWYHLTGEFPRFVFLAVESKEPYEPAVFNTPEDVLAQGHEEYMRLQATLKECEDTNTWPPRAMEEQDLTLPAWAMDSEDEDLSDIGLDLTA</sequence>
<dbReference type="InterPro" id="IPR011604">
    <property type="entry name" value="PDDEXK-like_dom_sf"/>
</dbReference>
<organism evidence="2 3">
    <name type="scientific">Mesoterricola silvestris</name>
    <dbReference type="NCBI Taxonomy" id="2927979"/>
    <lineage>
        <taxon>Bacteria</taxon>
        <taxon>Pseudomonadati</taxon>
        <taxon>Acidobacteriota</taxon>
        <taxon>Holophagae</taxon>
        <taxon>Holophagales</taxon>
        <taxon>Holophagaceae</taxon>
        <taxon>Mesoterricola</taxon>
    </lineage>
</organism>
<dbReference type="EMBL" id="AP027080">
    <property type="protein sequence ID" value="BDU72336.1"/>
    <property type="molecule type" value="Genomic_DNA"/>
</dbReference>
<name>A0AA48K8I6_9BACT</name>
<dbReference type="RefSeq" id="WP_316415244.1">
    <property type="nucleotide sequence ID" value="NZ_AP027080.1"/>
</dbReference>
<evidence type="ECO:0000313" key="2">
    <source>
        <dbReference type="EMBL" id="BDU72336.1"/>
    </source>
</evidence>
<dbReference type="Gene3D" id="3.90.320.10">
    <property type="match status" value="1"/>
</dbReference>
<accession>A0AA48K8I6</accession>
<keyword evidence="3" id="KW-1185">Reference proteome</keyword>
<gene>
    <name evidence="2" type="ORF">METEAL_15100</name>
</gene>
<protein>
    <recommendedName>
        <fullName evidence="1">Putative exodeoxyribonuclease 8 PDDEXK-like domain-containing protein</fullName>
    </recommendedName>
</protein>
<dbReference type="InterPro" id="IPR024432">
    <property type="entry name" value="Put_RecE_PDDEXK-like_dom"/>
</dbReference>
<dbReference type="KEGG" id="msil:METEAL_15100"/>
<dbReference type="Proteomes" id="UP001238179">
    <property type="component" value="Chromosome"/>
</dbReference>